<dbReference type="Proteomes" id="UP000265581">
    <property type="component" value="Unassembled WGS sequence"/>
</dbReference>
<dbReference type="SMART" id="SM00345">
    <property type="entry name" value="HTH_GNTR"/>
    <property type="match status" value="1"/>
</dbReference>
<dbReference type="InterPro" id="IPR011711">
    <property type="entry name" value="GntR_C"/>
</dbReference>
<evidence type="ECO:0000259" key="4">
    <source>
        <dbReference type="PROSITE" id="PS50949"/>
    </source>
</evidence>
<dbReference type="InterPro" id="IPR000524">
    <property type="entry name" value="Tscrpt_reg_HTH_GntR"/>
</dbReference>
<keyword evidence="2" id="KW-0238">DNA-binding</keyword>
<dbReference type="PRINTS" id="PR00035">
    <property type="entry name" value="HTHGNTR"/>
</dbReference>
<dbReference type="AlphaFoldDB" id="A0A371P8D3"/>
<dbReference type="GO" id="GO:0003677">
    <property type="term" value="F:DNA binding"/>
    <property type="evidence" value="ECO:0007669"/>
    <property type="project" value="UniProtKB-KW"/>
</dbReference>
<dbReference type="OrthoDB" id="9784718at2"/>
<keyword evidence="1" id="KW-0805">Transcription regulation</keyword>
<evidence type="ECO:0000313" key="5">
    <source>
        <dbReference type="EMBL" id="REK72224.1"/>
    </source>
</evidence>
<dbReference type="PANTHER" id="PTHR43537:SF5">
    <property type="entry name" value="UXU OPERON TRANSCRIPTIONAL REGULATOR"/>
    <property type="match status" value="1"/>
</dbReference>
<dbReference type="GO" id="GO:0003700">
    <property type="term" value="F:DNA-binding transcription factor activity"/>
    <property type="evidence" value="ECO:0007669"/>
    <property type="project" value="InterPro"/>
</dbReference>
<dbReference type="Gene3D" id="1.10.10.10">
    <property type="entry name" value="Winged helix-like DNA-binding domain superfamily/Winged helix DNA-binding domain"/>
    <property type="match status" value="1"/>
</dbReference>
<organism evidence="5 6">
    <name type="scientific">Aeromicrobium endophyticum</name>
    <dbReference type="NCBI Taxonomy" id="2292704"/>
    <lineage>
        <taxon>Bacteria</taxon>
        <taxon>Bacillati</taxon>
        <taxon>Actinomycetota</taxon>
        <taxon>Actinomycetes</taxon>
        <taxon>Propionibacteriales</taxon>
        <taxon>Nocardioidaceae</taxon>
        <taxon>Aeromicrobium</taxon>
    </lineage>
</organism>
<dbReference type="Pfam" id="PF00392">
    <property type="entry name" value="GntR"/>
    <property type="match status" value="1"/>
</dbReference>
<dbReference type="Pfam" id="PF07729">
    <property type="entry name" value="FCD"/>
    <property type="match status" value="1"/>
</dbReference>
<comment type="caution">
    <text evidence="5">The sequence shown here is derived from an EMBL/GenBank/DDBJ whole genome shotgun (WGS) entry which is preliminary data.</text>
</comment>
<accession>A0A371P8D3</accession>
<dbReference type="SUPFAM" id="SSF46785">
    <property type="entry name" value="Winged helix' DNA-binding domain"/>
    <property type="match status" value="1"/>
</dbReference>
<dbReference type="RefSeq" id="WP_119702357.1">
    <property type="nucleotide sequence ID" value="NZ_JBHSOI010000001.1"/>
</dbReference>
<dbReference type="EMBL" id="QUBR01000001">
    <property type="protein sequence ID" value="REK72224.1"/>
    <property type="molecule type" value="Genomic_DNA"/>
</dbReference>
<keyword evidence="3" id="KW-0804">Transcription</keyword>
<sequence length="256" mass="27235">MTTRPDEGIDLLSTLTRRVLFAPLADHGRAGAVAERLRTAITLGILAENEQLPSETTLAAQFNISPVTLRDALTALRADGLVTTRRGRGGGTVVSGPLPDQRRVLLDQVSGLSSIDLRDQADWRRAVSVEAARLAARRASREDIGLLERGSANARSATDAVSARRADSRYFIQLAAASQSSQLSAASIRLQVEYAPVLTLTYAEARTREDVAALLTTLTTAVQDADVEAAGLTAARVVDLVASRAASLRANGWKHA</sequence>
<evidence type="ECO:0000256" key="2">
    <source>
        <dbReference type="ARBA" id="ARBA00023125"/>
    </source>
</evidence>
<dbReference type="InterPro" id="IPR008920">
    <property type="entry name" value="TF_FadR/GntR_C"/>
</dbReference>
<evidence type="ECO:0000256" key="1">
    <source>
        <dbReference type="ARBA" id="ARBA00023015"/>
    </source>
</evidence>
<reference evidence="5 6" key="1">
    <citation type="submission" date="2018-08" db="EMBL/GenBank/DDBJ databases">
        <title>Aeromicrobium sp. M2KJ-4, whole genome shotgun sequence.</title>
        <authorList>
            <person name="Tuo L."/>
        </authorList>
    </citation>
    <scope>NUCLEOTIDE SEQUENCE [LARGE SCALE GENOMIC DNA]</scope>
    <source>
        <strain evidence="5 6">M2KJ-4</strain>
    </source>
</reference>
<gene>
    <name evidence="5" type="ORF">DX116_00820</name>
</gene>
<dbReference type="InterPro" id="IPR036390">
    <property type="entry name" value="WH_DNA-bd_sf"/>
</dbReference>
<proteinExistence type="predicted"/>
<evidence type="ECO:0000313" key="6">
    <source>
        <dbReference type="Proteomes" id="UP000265581"/>
    </source>
</evidence>
<dbReference type="PANTHER" id="PTHR43537">
    <property type="entry name" value="TRANSCRIPTIONAL REGULATOR, GNTR FAMILY"/>
    <property type="match status" value="1"/>
</dbReference>
<dbReference type="PROSITE" id="PS50949">
    <property type="entry name" value="HTH_GNTR"/>
    <property type="match status" value="1"/>
</dbReference>
<name>A0A371P8D3_9ACTN</name>
<keyword evidence="6" id="KW-1185">Reference proteome</keyword>
<dbReference type="Gene3D" id="1.20.120.530">
    <property type="entry name" value="GntR ligand-binding domain-like"/>
    <property type="match status" value="1"/>
</dbReference>
<dbReference type="SUPFAM" id="SSF48008">
    <property type="entry name" value="GntR ligand-binding domain-like"/>
    <property type="match status" value="1"/>
</dbReference>
<protein>
    <submittedName>
        <fullName evidence="5">GntR family transcriptional regulator</fullName>
    </submittedName>
</protein>
<evidence type="ECO:0000256" key="3">
    <source>
        <dbReference type="ARBA" id="ARBA00023163"/>
    </source>
</evidence>
<dbReference type="InterPro" id="IPR036388">
    <property type="entry name" value="WH-like_DNA-bd_sf"/>
</dbReference>
<feature type="domain" description="HTH gntR-type" evidence="4">
    <location>
        <begin position="27"/>
        <end position="97"/>
    </location>
</feature>